<keyword evidence="3" id="KW-1185">Reference proteome</keyword>
<evidence type="ECO:0000313" key="3">
    <source>
        <dbReference type="Proteomes" id="UP000824540"/>
    </source>
</evidence>
<feature type="non-terminal residue" evidence="2">
    <location>
        <position position="1"/>
    </location>
</feature>
<evidence type="ECO:0000313" key="2">
    <source>
        <dbReference type="EMBL" id="KAG9329934.1"/>
    </source>
</evidence>
<organism evidence="2 3">
    <name type="scientific">Albula glossodonta</name>
    <name type="common">roundjaw bonefish</name>
    <dbReference type="NCBI Taxonomy" id="121402"/>
    <lineage>
        <taxon>Eukaryota</taxon>
        <taxon>Metazoa</taxon>
        <taxon>Chordata</taxon>
        <taxon>Craniata</taxon>
        <taxon>Vertebrata</taxon>
        <taxon>Euteleostomi</taxon>
        <taxon>Actinopterygii</taxon>
        <taxon>Neopterygii</taxon>
        <taxon>Teleostei</taxon>
        <taxon>Albuliformes</taxon>
        <taxon>Albulidae</taxon>
        <taxon>Albula</taxon>
    </lineage>
</organism>
<name>A0A8T2MP81_9TELE</name>
<proteinExistence type="predicted"/>
<accession>A0A8T2MP81</accession>
<sequence>MQFIPRKGTNHLDQTHVPPPNRQLLSSPALLVPLGQTLRSVEGQTCSWDSGACGEEGRRARQAVDCSPTRGQAPPPLPFHHQDRLMEARFQATFPLRSEPVSTAFILLSSCSTHDQGSETGGQVVKGELF</sequence>
<reference evidence="2" key="1">
    <citation type="thesis" date="2021" institute="BYU ScholarsArchive" country="Provo, UT, USA">
        <title>Applications of and Algorithms for Genome Assembly and Genomic Analyses with an Emphasis on Marine Teleosts.</title>
        <authorList>
            <person name="Pickett B.D."/>
        </authorList>
    </citation>
    <scope>NUCLEOTIDE SEQUENCE</scope>
    <source>
        <strain evidence="2">HI-2016</strain>
    </source>
</reference>
<dbReference type="Proteomes" id="UP000824540">
    <property type="component" value="Unassembled WGS sequence"/>
</dbReference>
<protein>
    <submittedName>
        <fullName evidence="2">Uncharacterized protein</fullName>
    </submittedName>
</protein>
<evidence type="ECO:0000256" key="1">
    <source>
        <dbReference type="SAM" id="MobiDB-lite"/>
    </source>
</evidence>
<dbReference type="EMBL" id="JAFBMS010000836">
    <property type="protein sequence ID" value="KAG9329934.1"/>
    <property type="molecule type" value="Genomic_DNA"/>
</dbReference>
<gene>
    <name evidence="2" type="ORF">JZ751_028505</name>
</gene>
<feature type="region of interest" description="Disordered" evidence="1">
    <location>
        <begin position="1"/>
        <end position="25"/>
    </location>
</feature>
<comment type="caution">
    <text evidence="2">The sequence shown here is derived from an EMBL/GenBank/DDBJ whole genome shotgun (WGS) entry which is preliminary data.</text>
</comment>
<dbReference type="AlphaFoldDB" id="A0A8T2MP81"/>